<gene>
    <name evidence="1" type="ORF">XM52_04650</name>
</gene>
<dbReference type="AlphaFoldDB" id="A0A0T5PD70"/>
<dbReference type="OrthoDB" id="7859992at2"/>
<accession>A0A0T5PD70</accession>
<evidence type="ECO:0000313" key="1">
    <source>
        <dbReference type="EMBL" id="KRS18968.1"/>
    </source>
</evidence>
<dbReference type="RefSeq" id="WP_057813764.1">
    <property type="nucleotide sequence ID" value="NZ_FOMY01000003.1"/>
</dbReference>
<dbReference type="EMBL" id="LAXI01000002">
    <property type="protein sequence ID" value="KRS18968.1"/>
    <property type="molecule type" value="Genomic_DNA"/>
</dbReference>
<keyword evidence="2" id="KW-1185">Reference proteome</keyword>
<evidence type="ECO:0000313" key="2">
    <source>
        <dbReference type="Proteomes" id="UP000051401"/>
    </source>
</evidence>
<proteinExistence type="predicted"/>
<organism evidence="1 2">
    <name type="scientific">Roseovarius indicus</name>
    <dbReference type="NCBI Taxonomy" id="540747"/>
    <lineage>
        <taxon>Bacteria</taxon>
        <taxon>Pseudomonadati</taxon>
        <taxon>Pseudomonadota</taxon>
        <taxon>Alphaproteobacteria</taxon>
        <taxon>Rhodobacterales</taxon>
        <taxon>Roseobacteraceae</taxon>
        <taxon>Roseovarius</taxon>
    </lineage>
</organism>
<comment type="caution">
    <text evidence="1">The sequence shown here is derived from an EMBL/GenBank/DDBJ whole genome shotgun (WGS) entry which is preliminary data.</text>
</comment>
<reference evidence="1 2" key="1">
    <citation type="submission" date="2015-04" db="EMBL/GenBank/DDBJ databases">
        <title>The draft genome sequence of Roseovarius indicus B108T.</title>
        <authorList>
            <person name="Li G."/>
            <person name="Lai Q."/>
            <person name="Shao Z."/>
            <person name="Yan P."/>
        </authorList>
    </citation>
    <scope>NUCLEOTIDE SEQUENCE [LARGE SCALE GENOMIC DNA]</scope>
    <source>
        <strain evidence="1 2">B108</strain>
    </source>
</reference>
<name>A0A0T5PD70_9RHOB</name>
<dbReference type="Proteomes" id="UP000051401">
    <property type="component" value="Unassembled WGS sequence"/>
</dbReference>
<sequence length="104" mass="11741">MWGVYLGRAANPDLPTVLLSAQSHYAPSDRFAFVEVFGLGEDRTRRQKIRAEADDLLRCLGYTVELKPGRDVYDETPRRPTSAHDELRMLRCLRAACGMTGEGR</sequence>
<dbReference type="PATRIC" id="fig|540747.5.peg.2504"/>
<protein>
    <submittedName>
        <fullName evidence="1">Uncharacterized protein</fullName>
    </submittedName>
</protein>